<comment type="caution">
    <text evidence="2">The sequence shown here is derived from an EMBL/GenBank/DDBJ whole genome shotgun (WGS) entry which is preliminary data.</text>
</comment>
<keyword evidence="3" id="KW-1185">Reference proteome</keyword>
<dbReference type="AlphaFoldDB" id="A0A0L6VC71"/>
<keyword evidence="1" id="KW-0472">Membrane</keyword>
<sequence length="370" mass="42234">MRKSCLQQTSSLVQPDLQCTSDQHPRIYQHVIQEIDVKALAHNCHGNSPEKAKNLNKAQTPLNLENQLRIGEAKLDGQGSSKEKICGFLNIANPDDRIEHKEQITRKMTYLRDLGILGKLCDSGNSSISIEFFSLLLYLIPQITNNANHTSTRKSKAQNSQGITTTYERDSKGACLTAMGLELSVVCSSGVETKKYTMEGGPDTKPFWDMVIILKFRNPKSYTNLQGVFQLIRRKGQSHQKKKKNGCSHLFYFIFFPFSIFLLILFFYFFYFLLFLSFFLFFFFFNFSVEESLYLRSKLLLLFNYPIGPSGSLLGVSLVPRKVIESLKLFDVKKEYIQSFDKACFCQNSGVLSAHILSPCLNQPPSPFYF</sequence>
<keyword evidence="1" id="KW-1133">Transmembrane helix</keyword>
<organism evidence="2 3">
    <name type="scientific">Puccinia sorghi</name>
    <dbReference type="NCBI Taxonomy" id="27349"/>
    <lineage>
        <taxon>Eukaryota</taxon>
        <taxon>Fungi</taxon>
        <taxon>Dikarya</taxon>
        <taxon>Basidiomycota</taxon>
        <taxon>Pucciniomycotina</taxon>
        <taxon>Pucciniomycetes</taxon>
        <taxon>Pucciniales</taxon>
        <taxon>Pucciniaceae</taxon>
        <taxon>Puccinia</taxon>
    </lineage>
</organism>
<accession>A0A0L6VC71</accession>
<evidence type="ECO:0000313" key="2">
    <source>
        <dbReference type="EMBL" id="KNZ58351.1"/>
    </source>
</evidence>
<dbReference type="VEuPathDB" id="FungiDB:VP01_1946g5"/>
<feature type="transmembrane region" description="Helical" evidence="1">
    <location>
        <begin position="250"/>
        <end position="283"/>
    </location>
</feature>
<reference evidence="2 3" key="1">
    <citation type="submission" date="2015-08" db="EMBL/GenBank/DDBJ databases">
        <title>Next Generation Sequencing and Analysis of the Genome of Puccinia sorghi L Schw, the Causal Agent of Maize Common Rust.</title>
        <authorList>
            <person name="Rochi L."/>
            <person name="Burguener G."/>
            <person name="Darino M."/>
            <person name="Turjanski A."/>
            <person name="Kreff E."/>
            <person name="Dieguez M.J."/>
            <person name="Sacco F."/>
        </authorList>
    </citation>
    <scope>NUCLEOTIDE SEQUENCE [LARGE SCALE GENOMIC DNA]</scope>
    <source>
        <strain evidence="2 3">RO10H11247</strain>
    </source>
</reference>
<evidence type="ECO:0000313" key="3">
    <source>
        <dbReference type="Proteomes" id="UP000037035"/>
    </source>
</evidence>
<dbReference type="EMBL" id="LAVV01006777">
    <property type="protein sequence ID" value="KNZ58351.1"/>
    <property type="molecule type" value="Genomic_DNA"/>
</dbReference>
<proteinExistence type="predicted"/>
<keyword evidence="1" id="KW-0812">Transmembrane</keyword>
<evidence type="ECO:0000256" key="1">
    <source>
        <dbReference type="SAM" id="Phobius"/>
    </source>
</evidence>
<dbReference type="Proteomes" id="UP000037035">
    <property type="component" value="Unassembled WGS sequence"/>
</dbReference>
<name>A0A0L6VC71_9BASI</name>
<feature type="transmembrane region" description="Helical" evidence="1">
    <location>
        <begin position="303"/>
        <end position="320"/>
    </location>
</feature>
<protein>
    <submittedName>
        <fullName evidence="2">Uncharacterized protein</fullName>
    </submittedName>
</protein>
<gene>
    <name evidence="2" type="ORF">VP01_1946g5</name>
</gene>